<dbReference type="AlphaFoldDB" id="A0AAE0FDI5"/>
<proteinExistence type="predicted"/>
<name>A0AAE0FDI5_9CHLO</name>
<dbReference type="EMBL" id="LGRX02020554">
    <property type="protein sequence ID" value="KAK3257398.1"/>
    <property type="molecule type" value="Genomic_DNA"/>
</dbReference>
<protein>
    <submittedName>
        <fullName evidence="1">Uncharacterized protein</fullName>
    </submittedName>
</protein>
<evidence type="ECO:0000313" key="2">
    <source>
        <dbReference type="Proteomes" id="UP001190700"/>
    </source>
</evidence>
<evidence type="ECO:0000313" key="1">
    <source>
        <dbReference type="EMBL" id="KAK3257398.1"/>
    </source>
</evidence>
<keyword evidence="2" id="KW-1185">Reference proteome</keyword>
<organism evidence="1 2">
    <name type="scientific">Cymbomonas tetramitiformis</name>
    <dbReference type="NCBI Taxonomy" id="36881"/>
    <lineage>
        <taxon>Eukaryota</taxon>
        <taxon>Viridiplantae</taxon>
        <taxon>Chlorophyta</taxon>
        <taxon>Pyramimonadophyceae</taxon>
        <taxon>Pyramimonadales</taxon>
        <taxon>Pyramimonadaceae</taxon>
        <taxon>Cymbomonas</taxon>
    </lineage>
</organism>
<sequence>MTSFCIEQKASVRWEWGPPHNGHGPRRLGVTEVELPPDPSPAEAGVVGNWGGPGTWPYKVDWCNGVAELRRLPWFRRTSNLSYSRNVRSSFRDSLYGYLVQRLVMYCDVRRRTFMLQAGCLVGQEFLECGRLRCCTPSWRHVLLFDGRHGVSRALQSQVSKSLGYEAKRASLLNIADL</sequence>
<comment type="caution">
    <text evidence="1">The sequence shown here is derived from an EMBL/GenBank/DDBJ whole genome shotgun (WGS) entry which is preliminary data.</text>
</comment>
<accession>A0AAE0FDI5</accession>
<dbReference type="Proteomes" id="UP001190700">
    <property type="component" value="Unassembled WGS sequence"/>
</dbReference>
<reference evidence="1 2" key="1">
    <citation type="journal article" date="2015" name="Genome Biol. Evol.">
        <title>Comparative Genomics of a Bacterivorous Green Alga Reveals Evolutionary Causalities and Consequences of Phago-Mixotrophic Mode of Nutrition.</title>
        <authorList>
            <person name="Burns J.A."/>
            <person name="Paasch A."/>
            <person name="Narechania A."/>
            <person name="Kim E."/>
        </authorList>
    </citation>
    <scope>NUCLEOTIDE SEQUENCE [LARGE SCALE GENOMIC DNA]</scope>
    <source>
        <strain evidence="1 2">PLY_AMNH</strain>
    </source>
</reference>
<gene>
    <name evidence="1" type="ORF">CYMTET_33513</name>
</gene>